<dbReference type="SUPFAM" id="SSF52833">
    <property type="entry name" value="Thioredoxin-like"/>
    <property type="match status" value="1"/>
</dbReference>
<evidence type="ECO:0000313" key="5">
    <source>
        <dbReference type="EMBL" id="CBF75004.1"/>
    </source>
</evidence>
<keyword evidence="2" id="KW-0186">Copper</keyword>
<dbReference type="InterPro" id="IPR036249">
    <property type="entry name" value="Thioredoxin-like_sf"/>
</dbReference>
<reference evidence="6" key="2">
    <citation type="journal article" date="2009" name="Fungal Genet. Biol.">
        <title>The 2008 update of the Aspergillus nidulans genome annotation: a community effort.</title>
        <authorList>
            <person name="Wortman J.R."/>
            <person name="Gilsenan J.M."/>
            <person name="Joardar V."/>
            <person name="Deegan J."/>
            <person name="Clutterbuck J."/>
            <person name="Andersen M.R."/>
            <person name="Archer D."/>
            <person name="Bencina M."/>
            <person name="Braus G."/>
            <person name="Coutinho P."/>
            <person name="von Dohren H."/>
            <person name="Doonan J."/>
            <person name="Driessen A.J."/>
            <person name="Durek P."/>
            <person name="Espeso E."/>
            <person name="Fekete E."/>
            <person name="Flipphi M."/>
            <person name="Estrada C.G."/>
            <person name="Geysens S."/>
            <person name="Goldman G."/>
            <person name="de Groot P.W."/>
            <person name="Hansen K."/>
            <person name="Harris S.D."/>
            <person name="Heinekamp T."/>
            <person name="Helmstaedt K."/>
            <person name="Henrissat B."/>
            <person name="Hofmann G."/>
            <person name="Homan T."/>
            <person name="Horio T."/>
            <person name="Horiuchi H."/>
            <person name="James S."/>
            <person name="Jones M."/>
            <person name="Karaffa L."/>
            <person name="Karanyi Z."/>
            <person name="Kato M."/>
            <person name="Keller N."/>
            <person name="Kelly D.E."/>
            <person name="Kiel J.A."/>
            <person name="Kim J.M."/>
            <person name="van der Klei I.J."/>
            <person name="Klis F.M."/>
            <person name="Kovalchuk A."/>
            <person name="Krasevec N."/>
            <person name="Kubicek C.P."/>
            <person name="Liu B."/>
            <person name="Maccabe A."/>
            <person name="Meyer V."/>
            <person name="Mirabito P."/>
            <person name="Miskei M."/>
            <person name="Mos M."/>
            <person name="Mullins J."/>
            <person name="Nelson D.R."/>
            <person name="Nielsen J."/>
            <person name="Oakley B.R."/>
            <person name="Osmani S.A."/>
            <person name="Pakula T."/>
            <person name="Paszewski A."/>
            <person name="Paulsen I."/>
            <person name="Pilsyk S."/>
            <person name="Pocsi I."/>
            <person name="Punt P.J."/>
            <person name="Ram A.F."/>
            <person name="Ren Q."/>
            <person name="Robellet X."/>
            <person name="Robson G."/>
            <person name="Seiboth B."/>
            <person name="van Solingen P."/>
            <person name="Specht T."/>
            <person name="Sun J."/>
            <person name="Taheri-Talesh N."/>
            <person name="Takeshita N."/>
            <person name="Ussery D."/>
            <person name="vanKuyk P.A."/>
            <person name="Visser H."/>
            <person name="van de Vondervoort P.J."/>
            <person name="de Vries R.P."/>
            <person name="Walton J."/>
            <person name="Xiang X."/>
            <person name="Xiong Y."/>
            <person name="Zeng A.P."/>
            <person name="Brandt B.W."/>
            <person name="Cornell M.J."/>
            <person name="van den Hondel C.A."/>
            <person name="Visser J."/>
            <person name="Oliver S.G."/>
            <person name="Turner G."/>
        </authorList>
    </citation>
    <scope>GENOME REANNOTATION</scope>
    <source>
        <strain evidence="6">FGSC A4 / ATCC 38163 / CBS 112.46 / NRRL 194 / M139</strain>
    </source>
</reference>
<dbReference type="OMA" id="ANNREHY"/>
<dbReference type="HOGENOM" id="CLU_393814_0_0_1"/>
<keyword evidence="3" id="KW-1015">Disulfide bond</keyword>
<name>Q5B669_EMENI</name>
<dbReference type="InterPro" id="IPR003782">
    <property type="entry name" value="SCO1/SenC"/>
</dbReference>
<dbReference type="InParanoid" id="Q5B669"/>
<dbReference type="RefSeq" id="XP_661565.1">
    <property type="nucleotide sequence ID" value="XM_656473.1"/>
</dbReference>
<dbReference type="InterPro" id="IPR041411">
    <property type="entry name" value="Ldi"/>
</dbReference>
<dbReference type="Pfam" id="PF02630">
    <property type="entry name" value="SCO1-SenC"/>
    <property type="match status" value="1"/>
</dbReference>
<dbReference type="GeneID" id="2873382"/>
<organism evidence="5 6">
    <name type="scientific">Emericella nidulans (strain FGSC A4 / ATCC 38163 / CBS 112.46 / NRRL 194 / M139)</name>
    <name type="common">Aspergillus nidulans</name>
    <dbReference type="NCBI Taxonomy" id="227321"/>
    <lineage>
        <taxon>Eukaryota</taxon>
        <taxon>Fungi</taxon>
        <taxon>Dikarya</taxon>
        <taxon>Ascomycota</taxon>
        <taxon>Pezizomycotina</taxon>
        <taxon>Eurotiomycetes</taxon>
        <taxon>Eurotiomycetidae</taxon>
        <taxon>Eurotiales</taxon>
        <taxon>Aspergillaceae</taxon>
        <taxon>Aspergillus</taxon>
        <taxon>Aspergillus subgen. Nidulantes</taxon>
    </lineage>
</organism>
<feature type="disulfide bond" description="Redox-active" evidence="3">
    <location>
        <begin position="65"/>
        <end position="69"/>
    </location>
</feature>
<dbReference type="eggNOG" id="KOG2792">
    <property type="taxonomic scope" value="Eukaryota"/>
</dbReference>
<keyword evidence="6" id="KW-1185">Reference proteome</keyword>
<evidence type="ECO:0000256" key="2">
    <source>
        <dbReference type="PIRSR" id="PIRSR603782-1"/>
    </source>
</evidence>
<dbReference type="AlphaFoldDB" id="Q5B669"/>
<dbReference type="PANTHER" id="PTHR12151">
    <property type="entry name" value="ELECTRON TRANSPORT PROTIN SCO1/SENC FAMILY MEMBER"/>
    <property type="match status" value="1"/>
</dbReference>
<dbReference type="OrthoDB" id="9979195at2759"/>
<protein>
    <recommendedName>
        <fullName evidence="4">Linalool dehydratase/isomerase domain-containing protein</fullName>
    </recommendedName>
</protein>
<dbReference type="KEGG" id="ani:ANIA_03961"/>
<dbReference type="PANTHER" id="PTHR12151:SF25">
    <property type="entry name" value="LINALOOL DEHYDRATASE_ISOMERASE DOMAIN-CONTAINING PROTEIN"/>
    <property type="match status" value="1"/>
</dbReference>
<evidence type="ECO:0000313" key="6">
    <source>
        <dbReference type="Proteomes" id="UP000000560"/>
    </source>
</evidence>
<feature type="binding site" evidence="2">
    <location>
        <position position="69"/>
    </location>
    <ligand>
        <name>Cu cation</name>
        <dbReference type="ChEBI" id="CHEBI:23378"/>
    </ligand>
</feature>
<comment type="similarity">
    <text evidence="1">Belongs to the SCO1/2 family.</text>
</comment>
<gene>
    <name evidence="5" type="ORF">ANIA_03961</name>
</gene>
<proteinExistence type="inferred from homology"/>
<sequence length="706" mass="78863">MPRASAHNSQDTIKQPLLALQGVFAMTVAALSRPTFSLVDHDGRTFTDTDLHGAYSLIFFGFTNCVRVCPRALGRLSGVLADLKMVAEPVKAYYVSVDPDRDTPEVMKTFLEAYPAFIGLTGTQAQIDVARREFRVFAKAKEDETAHGGDGYIVDHFNDSVDAETVTARILKKVHASLHANDTTQDTSKPESLDILTRDQVASIRHIGNLARQLKGDWTHMMGGSDMNDGFGAFRYQLAYMFYALALSHFHRLPAAPGLFRETMERIIAKMLEADVWFYWHDASIGGGFLHTPAKEMSYDPIKTDNIMYSAYVQVMSAMYNSLFDDDRYTKPGALTMVYDAFLFGPADGYKFEWDQKSINDQVYWNMVQEGYIGVACEPWCIYQICNQVPILGFRLNDALSGETDVASEVTKGYVKAWEDAGGGIITPEGGFNTFYRSDIKRSVVVPGPSGDAWCGLMMNAWNHELVQRVYNERISGSVVAQEDGTFSVVTGGIEYSPLNRRLIGSGGLFGWIAAWAAEMGDEDTKNRLLAYADKYLNPTVVKGGLMYPRNDRVYDEQGKFVMVTPILSNAILPLTRLNVKHGLKRLYENPWAANNREHYGEPALVEVDFDVDVYRAVYLKERKRLLFDLAVFEEGRSGSVALDRVLERGEWTLRRDGCEIARGSMEGLQGADDGTVGIPVRQDGQLLRVPVIGTKVVSYELQWAD</sequence>
<dbReference type="Pfam" id="PF18566">
    <property type="entry name" value="Ldi"/>
    <property type="match status" value="1"/>
</dbReference>
<evidence type="ECO:0000256" key="3">
    <source>
        <dbReference type="PIRSR" id="PIRSR603782-2"/>
    </source>
</evidence>
<evidence type="ECO:0000259" key="4">
    <source>
        <dbReference type="Pfam" id="PF18566"/>
    </source>
</evidence>
<dbReference type="STRING" id="227321.Q5B669"/>
<accession>C8V5Y9</accession>
<dbReference type="GO" id="GO:0046872">
    <property type="term" value="F:metal ion binding"/>
    <property type="evidence" value="ECO:0007669"/>
    <property type="project" value="UniProtKB-KW"/>
</dbReference>
<dbReference type="EMBL" id="BN001302">
    <property type="protein sequence ID" value="CBF75004.1"/>
    <property type="molecule type" value="Genomic_DNA"/>
</dbReference>
<feature type="domain" description="Linalool dehydratase/isomerase" evidence="4">
    <location>
        <begin position="235"/>
        <end position="553"/>
    </location>
</feature>
<feature type="binding site" evidence="2">
    <location>
        <position position="156"/>
    </location>
    <ligand>
        <name>Cu cation</name>
        <dbReference type="ChEBI" id="CHEBI:23378"/>
    </ligand>
</feature>
<feature type="binding site" evidence="2">
    <location>
        <position position="65"/>
    </location>
    <ligand>
        <name>Cu cation</name>
        <dbReference type="ChEBI" id="CHEBI:23378"/>
    </ligand>
</feature>
<keyword evidence="2" id="KW-0479">Metal-binding</keyword>
<reference evidence="6" key="1">
    <citation type="journal article" date="2005" name="Nature">
        <title>Sequencing of Aspergillus nidulans and comparative analysis with A. fumigatus and A. oryzae.</title>
        <authorList>
            <person name="Galagan J.E."/>
            <person name="Calvo S.E."/>
            <person name="Cuomo C."/>
            <person name="Ma L.J."/>
            <person name="Wortman J.R."/>
            <person name="Batzoglou S."/>
            <person name="Lee S.I."/>
            <person name="Basturkmen M."/>
            <person name="Spevak C.C."/>
            <person name="Clutterbuck J."/>
            <person name="Kapitonov V."/>
            <person name="Jurka J."/>
            <person name="Scazzocchio C."/>
            <person name="Farman M."/>
            <person name="Butler J."/>
            <person name="Purcell S."/>
            <person name="Harris S."/>
            <person name="Braus G.H."/>
            <person name="Draht O."/>
            <person name="Busch S."/>
            <person name="D'Enfert C."/>
            <person name="Bouchier C."/>
            <person name="Goldman G.H."/>
            <person name="Bell-Pedersen D."/>
            <person name="Griffiths-Jones S."/>
            <person name="Doonan J.H."/>
            <person name="Yu J."/>
            <person name="Vienken K."/>
            <person name="Pain A."/>
            <person name="Freitag M."/>
            <person name="Selker E.U."/>
            <person name="Archer D.B."/>
            <person name="Penalva M.A."/>
            <person name="Oakley B.R."/>
            <person name="Momany M."/>
            <person name="Tanaka T."/>
            <person name="Kumagai T."/>
            <person name="Asai K."/>
            <person name="Machida M."/>
            <person name="Nierman W.C."/>
            <person name="Denning D.W."/>
            <person name="Caddick M."/>
            <person name="Hynes M."/>
            <person name="Paoletti M."/>
            <person name="Fischer R."/>
            <person name="Miller B."/>
            <person name="Dyer P."/>
            <person name="Sachs M.S."/>
            <person name="Osmani S.A."/>
            <person name="Birren B.W."/>
        </authorList>
    </citation>
    <scope>NUCLEOTIDE SEQUENCE [LARGE SCALE GENOMIC DNA]</scope>
    <source>
        <strain evidence="6">FGSC A4 / ATCC 38163 / CBS 112.46 / NRRL 194 / M139</strain>
    </source>
</reference>
<dbReference type="CDD" id="cd02968">
    <property type="entry name" value="SCO"/>
    <property type="match status" value="1"/>
</dbReference>
<accession>Q5B669</accession>
<evidence type="ECO:0000256" key="1">
    <source>
        <dbReference type="ARBA" id="ARBA00010996"/>
    </source>
</evidence>
<dbReference type="Proteomes" id="UP000000560">
    <property type="component" value="Chromosome II"/>
</dbReference>
<dbReference type="Gene3D" id="3.40.30.10">
    <property type="entry name" value="Glutaredoxin"/>
    <property type="match status" value="1"/>
</dbReference>